<evidence type="ECO:0000256" key="2">
    <source>
        <dbReference type="ARBA" id="ARBA00009370"/>
    </source>
</evidence>
<dbReference type="GO" id="GO:0006465">
    <property type="term" value="P:signal peptide processing"/>
    <property type="evidence" value="ECO:0007669"/>
    <property type="project" value="InterPro"/>
</dbReference>
<dbReference type="PANTHER" id="PTHR43390">
    <property type="entry name" value="SIGNAL PEPTIDASE I"/>
    <property type="match status" value="1"/>
</dbReference>
<evidence type="ECO:0000256" key="6">
    <source>
        <dbReference type="PIRSR" id="PIRSR600223-1"/>
    </source>
</evidence>
<dbReference type="GO" id="GO:0016020">
    <property type="term" value="C:membrane"/>
    <property type="evidence" value="ECO:0007669"/>
    <property type="project" value="UniProtKB-SubCell"/>
</dbReference>
<evidence type="ECO:0000256" key="5">
    <source>
        <dbReference type="ARBA" id="ARBA00022801"/>
    </source>
</evidence>
<dbReference type="OrthoDB" id="9802919at2"/>
<gene>
    <name evidence="9" type="ORF">SAMN04488069_104276</name>
</gene>
<dbReference type="AlphaFoldDB" id="A0A1H3G144"/>
<dbReference type="PRINTS" id="PR00727">
    <property type="entry name" value="LEADERPTASE"/>
</dbReference>
<dbReference type="CDD" id="cd06530">
    <property type="entry name" value="S26_SPase_I"/>
    <property type="match status" value="2"/>
</dbReference>
<comment type="similarity">
    <text evidence="2 7">Belongs to the peptidase S26 family.</text>
</comment>
<dbReference type="Proteomes" id="UP000199249">
    <property type="component" value="Unassembled WGS sequence"/>
</dbReference>
<feature type="active site" evidence="6">
    <location>
        <position position="150"/>
    </location>
</feature>
<evidence type="ECO:0000256" key="7">
    <source>
        <dbReference type="RuleBase" id="RU362042"/>
    </source>
</evidence>
<dbReference type="Gene3D" id="2.10.109.10">
    <property type="entry name" value="Umud Fragment, subunit A"/>
    <property type="match status" value="2"/>
</dbReference>
<evidence type="ECO:0000259" key="8">
    <source>
        <dbReference type="Pfam" id="PF10502"/>
    </source>
</evidence>
<keyword evidence="7" id="KW-0645">Protease</keyword>
<sequence length="403" mass="45869">MAVQSWEKYLENNPAGAAPVGTPVPKKRKGPIREWGDAILFAVIAATLIRWATFEAYTIPTPSMEHTLLVGDYLFVSKLHYGPRTPQTPLQVPLTHQTIWGSNIKSYSELIQLPSYRLPGFSEVKNNDVVVFNVPFEAEHPADLRTNYIKRCVAVAGDVLEVRQSQVFINGKPAENFPEMQSSYYLQVPQANDDLMTAFKEQGIVEYNTPEGLPYQENSAEYGPGYLISMTRASYDYFKKQPYVKGIINLQTPVGQREGQEVFPNNPDYPYSQALQNAPFPSWNKDNYGPLQIPKEGQTVQLTPQNTPQYLKIITRYEHNEGITVDGTGRILQNGQPLTSYTFKQDYYFMMGDNRHNSLDSRFWGFVPKDHIVGKAVLIWMSVDPNGSFLSKIRWNRLFNLVH</sequence>
<dbReference type="NCBIfam" id="TIGR02227">
    <property type="entry name" value="sigpep_I_bact"/>
    <property type="match status" value="2"/>
</dbReference>
<keyword evidence="5 7" id="KW-0378">Hydrolase</keyword>
<feature type="domain" description="Peptidase S26" evidence="8">
    <location>
        <begin position="32"/>
        <end position="186"/>
    </location>
</feature>
<evidence type="ECO:0000256" key="4">
    <source>
        <dbReference type="ARBA" id="ARBA00019232"/>
    </source>
</evidence>
<evidence type="ECO:0000313" key="9">
    <source>
        <dbReference type="EMBL" id="SDX96114.1"/>
    </source>
</evidence>
<dbReference type="Pfam" id="PF10502">
    <property type="entry name" value="Peptidase_S26"/>
    <property type="match status" value="2"/>
</dbReference>
<dbReference type="RefSeq" id="WP_092738962.1">
    <property type="nucleotide sequence ID" value="NZ_FNOV01000004.1"/>
</dbReference>
<dbReference type="InterPro" id="IPR036286">
    <property type="entry name" value="LexA/Signal_pep-like_sf"/>
</dbReference>
<evidence type="ECO:0000256" key="1">
    <source>
        <dbReference type="ARBA" id="ARBA00000677"/>
    </source>
</evidence>
<dbReference type="InterPro" id="IPR000223">
    <property type="entry name" value="Pept_S26A_signal_pept_1"/>
</dbReference>
<proteinExistence type="inferred from homology"/>
<keyword evidence="10" id="KW-1185">Reference proteome</keyword>
<reference evidence="10" key="1">
    <citation type="submission" date="2016-10" db="EMBL/GenBank/DDBJ databases">
        <authorList>
            <person name="Varghese N."/>
            <person name="Submissions S."/>
        </authorList>
    </citation>
    <scope>NUCLEOTIDE SEQUENCE [LARGE SCALE GENOMIC DNA]</scope>
    <source>
        <strain evidence="10">CGMCC 1.8975</strain>
    </source>
</reference>
<name>A0A1H3G144_9BACT</name>
<dbReference type="PANTHER" id="PTHR43390:SF1">
    <property type="entry name" value="CHLOROPLAST PROCESSING PEPTIDASE"/>
    <property type="match status" value="1"/>
</dbReference>
<dbReference type="GO" id="GO:0004252">
    <property type="term" value="F:serine-type endopeptidase activity"/>
    <property type="evidence" value="ECO:0007669"/>
    <property type="project" value="InterPro"/>
</dbReference>
<dbReference type="EMBL" id="FNOV01000004">
    <property type="protein sequence ID" value="SDX96114.1"/>
    <property type="molecule type" value="Genomic_DNA"/>
</dbReference>
<evidence type="ECO:0000313" key="10">
    <source>
        <dbReference type="Proteomes" id="UP000199249"/>
    </source>
</evidence>
<organism evidence="9 10">
    <name type="scientific">Hymenobacter psychrophilus</name>
    <dbReference type="NCBI Taxonomy" id="651662"/>
    <lineage>
        <taxon>Bacteria</taxon>
        <taxon>Pseudomonadati</taxon>
        <taxon>Bacteroidota</taxon>
        <taxon>Cytophagia</taxon>
        <taxon>Cytophagales</taxon>
        <taxon>Hymenobacteraceae</taxon>
        <taxon>Hymenobacter</taxon>
    </lineage>
</organism>
<feature type="active site" evidence="6">
    <location>
        <position position="63"/>
    </location>
</feature>
<dbReference type="EC" id="3.4.21.89" evidence="3 7"/>
<dbReference type="InterPro" id="IPR019758">
    <property type="entry name" value="Pept_S26A_signal_pept_1_CS"/>
</dbReference>
<protein>
    <recommendedName>
        <fullName evidence="4 7">Signal peptidase I</fullName>
        <ecNumber evidence="3 7">3.4.21.89</ecNumber>
    </recommendedName>
</protein>
<dbReference type="STRING" id="651662.SAMN04488069_104276"/>
<dbReference type="PROSITE" id="PS00761">
    <property type="entry name" value="SPASE_I_3"/>
    <property type="match status" value="1"/>
</dbReference>
<dbReference type="SUPFAM" id="SSF51306">
    <property type="entry name" value="LexA/Signal peptidase"/>
    <property type="match status" value="1"/>
</dbReference>
<dbReference type="InterPro" id="IPR019533">
    <property type="entry name" value="Peptidase_S26"/>
</dbReference>
<comment type="catalytic activity">
    <reaction evidence="1 7">
        <text>Cleavage of hydrophobic, N-terminal signal or leader sequences from secreted and periplasmic proteins.</text>
        <dbReference type="EC" id="3.4.21.89"/>
    </reaction>
</comment>
<comment type="subcellular location">
    <subcellularLocation>
        <location evidence="7">Membrane</location>
        <topology evidence="7">Single-pass type II membrane protein</topology>
    </subcellularLocation>
</comment>
<accession>A0A1H3G144</accession>
<evidence type="ECO:0000256" key="3">
    <source>
        <dbReference type="ARBA" id="ARBA00013208"/>
    </source>
</evidence>
<feature type="domain" description="Peptidase S26" evidence="8">
    <location>
        <begin position="342"/>
        <end position="381"/>
    </location>
</feature>
<dbReference type="GO" id="GO:0009003">
    <property type="term" value="F:signal peptidase activity"/>
    <property type="evidence" value="ECO:0007669"/>
    <property type="project" value="UniProtKB-EC"/>
</dbReference>